<dbReference type="Pfam" id="PF02536">
    <property type="entry name" value="mTERF"/>
    <property type="match status" value="1"/>
</dbReference>
<keyword evidence="6" id="KW-1185">Reference proteome</keyword>
<keyword evidence="2" id="KW-0804">Transcription</keyword>
<dbReference type="EMBL" id="CAXHTA020000021">
    <property type="protein sequence ID" value="CAL5229775.1"/>
    <property type="molecule type" value="Genomic_DNA"/>
</dbReference>
<comment type="caution">
    <text evidence="5">The sequence shown here is derived from an EMBL/GenBank/DDBJ whole genome shotgun (WGS) entry which is preliminary data.</text>
</comment>
<name>A0ABP1GC40_9CHLO</name>
<evidence type="ECO:0000313" key="6">
    <source>
        <dbReference type="Proteomes" id="UP001497392"/>
    </source>
</evidence>
<feature type="compositionally biased region" description="Basic and acidic residues" evidence="4">
    <location>
        <begin position="237"/>
        <end position="246"/>
    </location>
</feature>
<sequence>MLRRLVKVLSRQRPEEQIVVGSRCIGGACHGGGDGSSTAESLLQGATSPHLDNSLEQQRRSFSRASSRRETSVSATGCKTFTVRAKPEPHDRTDELDRQISSTLRKALASHLPSIEDHQVQPVLVAYMTKLLCEPPAPHLASTRQASANSQALRDEEGTSDRSSSAPKKAPKKARKKEASTDAAAESPADKELAKKQAAYRYAAAQRERWKANVAKSRSKRPEQDFTRYHEKLKAEARTARDHAQLDESAAPPHSPEALQEVAREVASMLRKDEPEVSALLQRSSYGTELAPAPLPDTEQVRTMLQELLRIFGAITKFNADDTVWIKVLQRKPTLLNCTVDQIRNTVSFLEMLDMSPAQIAVCLSKAPVLLSQNLEDKLLPLCDYLNRIGLNLQKQRTLVTWRPEVLSQRLDRVKGQCALLAGYGIQGEVLANVLYRSSSLIMAPRPNVALRLKYLFGELGCTPEDIRRGPGIMGTEAAVVAFRVAWLRHLDQEVQLPTQVPGGLEGWEQYKEVEVRGKTKFGPGEPVPLWFAVRCTLKKLCTMLDVDFNAAQKFEREWRGSEEAKRWRGISWRRKASAQKSTASQPAAPQDPHA</sequence>
<dbReference type="SMART" id="SM00733">
    <property type="entry name" value="Mterf"/>
    <property type="match status" value="2"/>
</dbReference>
<evidence type="ECO:0000256" key="1">
    <source>
        <dbReference type="ARBA" id="ARBA00007692"/>
    </source>
</evidence>
<keyword evidence="2" id="KW-0806">Transcription termination</keyword>
<dbReference type="Gene3D" id="1.25.70.10">
    <property type="entry name" value="Transcription termination factor 3, mitochondrial"/>
    <property type="match status" value="1"/>
</dbReference>
<evidence type="ECO:0000256" key="2">
    <source>
        <dbReference type="ARBA" id="ARBA00022472"/>
    </source>
</evidence>
<gene>
    <name evidence="5" type="primary">g13163</name>
    <name evidence="5" type="ORF">VP750_LOCUS11681</name>
</gene>
<dbReference type="Proteomes" id="UP001497392">
    <property type="component" value="Unassembled WGS sequence"/>
</dbReference>
<dbReference type="InterPro" id="IPR003690">
    <property type="entry name" value="MTERF"/>
</dbReference>
<proteinExistence type="inferred from homology"/>
<evidence type="ECO:0000256" key="4">
    <source>
        <dbReference type="SAM" id="MobiDB-lite"/>
    </source>
</evidence>
<comment type="similarity">
    <text evidence="1">Belongs to the mTERF family.</text>
</comment>
<accession>A0ABP1GC40</accession>
<organism evidence="5 6">
    <name type="scientific">Coccomyxa viridis</name>
    <dbReference type="NCBI Taxonomy" id="1274662"/>
    <lineage>
        <taxon>Eukaryota</taxon>
        <taxon>Viridiplantae</taxon>
        <taxon>Chlorophyta</taxon>
        <taxon>core chlorophytes</taxon>
        <taxon>Trebouxiophyceae</taxon>
        <taxon>Trebouxiophyceae incertae sedis</taxon>
        <taxon>Coccomyxaceae</taxon>
        <taxon>Coccomyxa</taxon>
    </lineage>
</organism>
<reference evidence="5 6" key="1">
    <citation type="submission" date="2024-06" db="EMBL/GenBank/DDBJ databases">
        <authorList>
            <person name="Kraege A."/>
            <person name="Thomma B."/>
        </authorList>
    </citation>
    <scope>NUCLEOTIDE SEQUENCE [LARGE SCALE GENOMIC DNA]</scope>
</reference>
<keyword evidence="3" id="KW-0809">Transit peptide</keyword>
<feature type="region of interest" description="Disordered" evidence="4">
    <location>
        <begin position="562"/>
        <end position="595"/>
    </location>
</feature>
<evidence type="ECO:0000256" key="3">
    <source>
        <dbReference type="ARBA" id="ARBA00022946"/>
    </source>
</evidence>
<dbReference type="InterPro" id="IPR038538">
    <property type="entry name" value="MTERF_sf"/>
</dbReference>
<protein>
    <submittedName>
        <fullName evidence="5">G13163 protein</fullName>
    </submittedName>
</protein>
<feature type="compositionally biased region" description="Polar residues" evidence="4">
    <location>
        <begin position="579"/>
        <end position="588"/>
    </location>
</feature>
<feature type="region of interest" description="Disordered" evidence="4">
    <location>
        <begin position="237"/>
        <end position="258"/>
    </location>
</feature>
<feature type="compositionally biased region" description="Basic residues" evidence="4">
    <location>
        <begin position="568"/>
        <end position="578"/>
    </location>
</feature>
<keyword evidence="2" id="KW-0805">Transcription regulation</keyword>
<feature type="compositionally biased region" description="Polar residues" evidence="4">
    <location>
        <begin position="142"/>
        <end position="152"/>
    </location>
</feature>
<feature type="region of interest" description="Disordered" evidence="4">
    <location>
        <begin position="140"/>
        <end position="192"/>
    </location>
</feature>
<evidence type="ECO:0000313" key="5">
    <source>
        <dbReference type="EMBL" id="CAL5229775.1"/>
    </source>
</evidence>